<keyword evidence="4" id="KW-1185">Reference proteome</keyword>
<feature type="compositionally biased region" description="Polar residues" evidence="1">
    <location>
        <begin position="113"/>
        <end position="122"/>
    </location>
</feature>
<organism evidence="3 4">
    <name type="scientific">Capnocytophaga gingivalis</name>
    <dbReference type="NCBI Taxonomy" id="1017"/>
    <lineage>
        <taxon>Bacteria</taxon>
        <taxon>Pseudomonadati</taxon>
        <taxon>Bacteroidota</taxon>
        <taxon>Flavobacteriia</taxon>
        <taxon>Flavobacteriales</taxon>
        <taxon>Flavobacteriaceae</taxon>
        <taxon>Capnocytophaga</taxon>
    </lineage>
</organism>
<evidence type="ECO:0000256" key="1">
    <source>
        <dbReference type="SAM" id="MobiDB-lite"/>
    </source>
</evidence>
<feature type="transmembrane region" description="Helical" evidence="2">
    <location>
        <begin position="21"/>
        <end position="40"/>
    </location>
</feature>
<keyword evidence="2" id="KW-1133">Transmembrane helix</keyword>
<dbReference type="RefSeq" id="WP_323982334.1">
    <property type="nucleotide sequence ID" value="NZ_JAYKBW010000001.1"/>
</dbReference>
<dbReference type="EMBL" id="JAYKBW010000001">
    <property type="protein sequence ID" value="MEB3073803.1"/>
    <property type="molecule type" value="Genomic_DNA"/>
</dbReference>
<sequence>MKLRQYIKREFEAMAMSGKERAFVITLVIMLCMVVSFIIIRVNNKPEEIWVEIPPAEEIAKLLEEEKLPQDSQEENSVTDNTPVTTRSYNEADSRIKQAEDLKSLDDLLAEQQGQETNSQGENAPEEGEGTTPAKIEPYKVNDGMSFKDLEKYKPQNKDEKKANKRTLISYYLVGREAVAELPNPVYTCEQSGKVVINITVDDQGRVIEASYNKASSNTTNGCLIDNAIYYARKARFNKDSKNKQLGTITYLFQ</sequence>
<feature type="region of interest" description="Disordered" evidence="1">
    <location>
        <begin position="113"/>
        <end position="141"/>
    </location>
</feature>
<dbReference type="Proteomes" id="UP001311730">
    <property type="component" value="Unassembled WGS sequence"/>
</dbReference>
<evidence type="ECO:0000313" key="3">
    <source>
        <dbReference type="EMBL" id="MEB3073803.1"/>
    </source>
</evidence>
<evidence type="ECO:0000313" key="4">
    <source>
        <dbReference type="Proteomes" id="UP001311730"/>
    </source>
</evidence>
<evidence type="ECO:0000256" key="2">
    <source>
        <dbReference type="SAM" id="Phobius"/>
    </source>
</evidence>
<gene>
    <name evidence="3" type="ORF">VJJ08_00625</name>
</gene>
<feature type="compositionally biased region" description="Polar residues" evidence="1">
    <location>
        <begin position="75"/>
        <end position="89"/>
    </location>
</feature>
<feature type="region of interest" description="Disordered" evidence="1">
    <location>
        <begin position="66"/>
        <end position="96"/>
    </location>
</feature>
<name>A0ABU5Z4C3_9FLAO</name>
<reference evidence="3 4" key="1">
    <citation type="submission" date="2023-12" db="EMBL/GenBank/DDBJ databases">
        <title>Genomic sequences of Capnocytophaga and Parvimonas strains.</title>
        <authorList>
            <person name="Watt R.M."/>
            <person name="Wang M."/>
            <person name="Yang T."/>
            <person name="Tong W.M."/>
        </authorList>
    </citation>
    <scope>NUCLEOTIDE SEQUENCE [LARGE SCALE GENOMIC DNA]</scope>
    <source>
        <strain evidence="3 4">CCUG 13096</strain>
    </source>
</reference>
<accession>A0ABU5Z4C3</accession>
<keyword evidence="2" id="KW-0472">Membrane</keyword>
<keyword evidence="2" id="KW-0812">Transmembrane</keyword>
<proteinExistence type="predicted"/>
<protein>
    <submittedName>
        <fullName evidence="3">Energy transducer TonB</fullName>
    </submittedName>
</protein>
<comment type="caution">
    <text evidence="3">The sequence shown here is derived from an EMBL/GenBank/DDBJ whole genome shotgun (WGS) entry which is preliminary data.</text>
</comment>